<dbReference type="PANTHER" id="PTHR12062:SF9">
    <property type="entry name" value="ALPHA-1,3-MANNOSYL-GLYCOPROTEIN 4-BETA-N-ACETYLGLUCOSAMINYLTRANSFERASE A, ISOFORM A"/>
    <property type="match status" value="1"/>
</dbReference>
<dbReference type="GO" id="GO:0005783">
    <property type="term" value="C:endoplasmic reticulum"/>
    <property type="evidence" value="ECO:0007669"/>
    <property type="project" value="TreeGrafter"/>
</dbReference>
<evidence type="ECO:0000259" key="1">
    <source>
        <dbReference type="Pfam" id="PF04666"/>
    </source>
</evidence>
<proteinExistence type="predicted"/>
<dbReference type="InterPro" id="IPR057279">
    <property type="entry name" value="MGAT4"/>
</dbReference>
<dbReference type="Proteomes" id="UP000887574">
    <property type="component" value="Unplaced"/>
</dbReference>
<dbReference type="GO" id="GO:0005793">
    <property type="term" value="C:endoplasmic reticulum-Golgi intermediate compartment"/>
    <property type="evidence" value="ECO:0007669"/>
    <property type="project" value="TreeGrafter"/>
</dbReference>
<dbReference type="WBParaSite" id="jg9752">
    <property type="protein sequence ID" value="jg9752"/>
    <property type="gene ID" value="jg9752"/>
</dbReference>
<dbReference type="AlphaFoldDB" id="A0A915ETU5"/>
<dbReference type="PANTHER" id="PTHR12062">
    <property type="entry name" value="N-ACETYLGLUCOSAMINYLTRANSFERASE VI"/>
    <property type="match status" value="1"/>
</dbReference>
<sequence length="166" mass="19467">MIAERNISDPLAIKFIAETANEIKTRFARYFEEGIIEVISPATEWYPDLDAIIPTFNDSQLRTTWRAKQSLDYAFLMLYSKMPNYITGMKTFAESRENWVMLEFCNLGFIGKLFKQSDLYFVTQFILLLYRELPVDWILDQLFVSKYCPRIITTTVILNRLMAKSG</sequence>
<organism evidence="2 3">
    <name type="scientific">Ditylenchus dipsaci</name>
    <dbReference type="NCBI Taxonomy" id="166011"/>
    <lineage>
        <taxon>Eukaryota</taxon>
        <taxon>Metazoa</taxon>
        <taxon>Ecdysozoa</taxon>
        <taxon>Nematoda</taxon>
        <taxon>Chromadorea</taxon>
        <taxon>Rhabditida</taxon>
        <taxon>Tylenchina</taxon>
        <taxon>Tylenchomorpha</taxon>
        <taxon>Sphaerularioidea</taxon>
        <taxon>Anguinidae</taxon>
        <taxon>Anguininae</taxon>
        <taxon>Ditylenchus</taxon>
    </lineage>
</organism>
<dbReference type="GO" id="GO:0006487">
    <property type="term" value="P:protein N-linked glycosylation"/>
    <property type="evidence" value="ECO:0007669"/>
    <property type="project" value="TreeGrafter"/>
</dbReference>
<accession>A0A915ETU5</accession>
<protein>
    <recommendedName>
        <fullName evidence="1">MGAT4 conserved region domain-containing protein</fullName>
    </recommendedName>
</protein>
<dbReference type="InterPro" id="IPR006759">
    <property type="entry name" value="Glyco_transf_54"/>
</dbReference>
<keyword evidence="2" id="KW-1185">Reference proteome</keyword>
<name>A0A915ETU5_9BILA</name>
<evidence type="ECO:0000313" key="3">
    <source>
        <dbReference type="WBParaSite" id="jg9752"/>
    </source>
</evidence>
<reference evidence="3" key="1">
    <citation type="submission" date="2022-11" db="UniProtKB">
        <authorList>
            <consortium name="WormBaseParasite"/>
        </authorList>
    </citation>
    <scope>IDENTIFICATION</scope>
</reference>
<evidence type="ECO:0000313" key="2">
    <source>
        <dbReference type="Proteomes" id="UP000887574"/>
    </source>
</evidence>
<dbReference type="GO" id="GO:0008375">
    <property type="term" value="F:acetylglucosaminyltransferase activity"/>
    <property type="evidence" value="ECO:0007669"/>
    <property type="project" value="TreeGrafter"/>
</dbReference>
<dbReference type="Pfam" id="PF04666">
    <property type="entry name" value="MGAT4_cons"/>
    <property type="match status" value="1"/>
</dbReference>
<dbReference type="GO" id="GO:0005795">
    <property type="term" value="C:Golgi stack"/>
    <property type="evidence" value="ECO:0007669"/>
    <property type="project" value="TreeGrafter"/>
</dbReference>
<feature type="domain" description="MGAT4 conserved region" evidence="1">
    <location>
        <begin position="14"/>
        <end position="148"/>
    </location>
</feature>